<proteinExistence type="predicted"/>
<feature type="chain" id="PRO_5012033276" evidence="1">
    <location>
        <begin position="23"/>
        <end position="119"/>
    </location>
</feature>
<evidence type="ECO:0000313" key="3">
    <source>
        <dbReference type="Proteomes" id="UP000196027"/>
    </source>
</evidence>
<evidence type="ECO:0000256" key="1">
    <source>
        <dbReference type="SAM" id="SignalP"/>
    </source>
</evidence>
<reference evidence="2 3" key="1">
    <citation type="submission" date="2017-05" db="EMBL/GenBank/DDBJ databases">
        <title>Genomic insights into alkan degradation activity of Oleiphilus messinensis.</title>
        <authorList>
            <person name="Kozyavkin S.A."/>
            <person name="Slesarev A.I."/>
            <person name="Golyshin P.N."/>
            <person name="Korzhenkov A."/>
            <person name="Golyshina O.N."/>
            <person name="Toshchakov S.V."/>
        </authorList>
    </citation>
    <scope>NUCLEOTIDE SEQUENCE [LARGE SCALE GENOMIC DNA]</scope>
    <source>
        <strain evidence="2 3">ME102</strain>
    </source>
</reference>
<dbReference type="RefSeq" id="WP_087459660.1">
    <property type="nucleotide sequence ID" value="NZ_CP021425.1"/>
</dbReference>
<dbReference type="EMBL" id="CP021425">
    <property type="protein sequence ID" value="ARU54460.1"/>
    <property type="molecule type" value="Genomic_DNA"/>
</dbReference>
<accession>A0A1Y0I2I1</accession>
<gene>
    <name evidence="2" type="ORF">OLMES_0356</name>
</gene>
<keyword evidence="3" id="KW-1185">Reference proteome</keyword>
<dbReference type="AlphaFoldDB" id="A0A1Y0I2I1"/>
<evidence type="ECO:0000313" key="2">
    <source>
        <dbReference type="EMBL" id="ARU54460.1"/>
    </source>
</evidence>
<sequence length="119" mass="13348">MNNIIKLVAVSASVIWFNTALAEAVITEDEPQKTTIDTFPFQMLEQDDLSQAVIEGGLEPPAAGEEEAPVQNVQEPYKIEVVDRQTDLGRHEVPVEFHYSNPRVVPGVVFNEQYRINPQ</sequence>
<dbReference type="KEGG" id="ome:OLMES_0356"/>
<keyword evidence="1" id="KW-0732">Signal</keyword>
<dbReference type="OrthoDB" id="6367813at2"/>
<organism evidence="2 3">
    <name type="scientific">Oleiphilus messinensis</name>
    <dbReference type="NCBI Taxonomy" id="141451"/>
    <lineage>
        <taxon>Bacteria</taxon>
        <taxon>Pseudomonadati</taxon>
        <taxon>Pseudomonadota</taxon>
        <taxon>Gammaproteobacteria</taxon>
        <taxon>Oceanospirillales</taxon>
        <taxon>Oleiphilaceae</taxon>
        <taxon>Oleiphilus</taxon>
    </lineage>
</organism>
<feature type="signal peptide" evidence="1">
    <location>
        <begin position="1"/>
        <end position="22"/>
    </location>
</feature>
<protein>
    <submittedName>
        <fullName evidence="2">Uncharacterized protein</fullName>
    </submittedName>
</protein>
<dbReference type="Proteomes" id="UP000196027">
    <property type="component" value="Chromosome"/>
</dbReference>
<name>A0A1Y0I2I1_9GAMM</name>